<keyword evidence="3" id="KW-1185">Reference proteome</keyword>
<dbReference type="EMBL" id="JXSL01000027">
    <property type="protein sequence ID" value="KIL98833.1"/>
    <property type="molecule type" value="Genomic_DNA"/>
</dbReference>
<organism evidence="2 3">
    <name type="scientific">Paramagnetospirillum magnetotacticum MS-1</name>
    <dbReference type="NCBI Taxonomy" id="272627"/>
    <lineage>
        <taxon>Bacteria</taxon>
        <taxon>Pseudomonadati</taxon>
        <taxon>Pseudomonadota</taxon>
        <taxon>Alphaproteobacteria</taxon>
        <taxon>Rhodospirillales</taxon>
        <taxon>Magnetospirillaceae</taxon>
        <taxon>Paramagnetospirillum</taxon>
    </lineage>
</organism>
<dbReference type="STRING" id="272627.CCC_02283"/>
<comment type="caution">
    <text evidence="2">The sequence shown here is derived from an EMBL/GenBank/DDBJ whole genome shotgun (WGS) entry which is preliminary data.</text>
</comment>
<protein>
    <submittedName>
        <fullName evidence="2">Uncharacterized protein</fullName>
    </submittedName>
</protein>
<evidence type="ECO:0000256" key="1">
    <source>
        <dbReference type="SAM" id="Coils"/>
    </source>
</evidence>
<keyword evidence="1" id="KW-0175">Coiled coil</keyword>
<sequence>MNSTELTERRNALAHELRQTKAEWSTANLAAVTGDAEAADKAKSLKATISDLEDRIIGLNAAIEKSRELESEEAQASVRQAKVDAGHRHADIVALARKQAAELDAAVGKVYGLADKLRGTISEARKTAIASGGFDDPWIDWDTVTHALRAEFNEYRVDVNVTPNPVPLIGADLDLMLERHGHRIAQRLRQDGVLPAAAE</sequence>
<proteinExistence type="predicted"/>
<accession>A0A0C2YUN3</accession>
<reference evidence="2 3" key="1">
    <citation type="submission" date="2015-01" db="EMBL/GenBank/DDBJ databases">
        <title>Genome Sequence of Magnetospirillum magnetotacticum Strain MS-1.</title>
        <authorList>
            <person name="Marinov G.K."/>
            <person name="Smalley M.D."/>
            <person name="DeSalvo G."/>
        </authorList>
    </citation>
    <scope>NUCLEOTIDE SEQUENCE [LARGE SCALE GENOMIC DNA]</scope>
    <source>
        <strain evidence="2 3">MS-1</strain>
    </source>
</reference>
<evidence type="ECO:0000313" key="3">
    <source>
        <dbReference type="Proteomes" id="UP000031971"/>
    </source>
</evidence>
<dbReference type="AlphaFoldDB" id="A0A0C2YUN3"/>
<dbReference type="Proteomes" id="UP000031971">
    <property type="component" value="Unassembled WGS sequence"/>
</dbReference>
<evidence type="ECO:0000313" key="2">
    <source>
        <dbReference type="EMBL" id="KIL98833.1"/>
    </source>
</evidence>
<feature type="coiled-coil region" evidence="1">
    <location>
        <begin position="3"/>
        <end position="69"/>
    </location>
</feature>
<gene>
    <name evidence="2" type="ORF">CCC_02283</name>
</gene>
<name>A0A0C2YUN3_PARME</name>